<reference evidence="6 7" key="1">
    <citation type="journal article" date="2018" name="Nat. Biotechnol.">
        <title>A standardized bacterial taxonomy based on genome phylogeny substantially revises the tree of life.</title>
        <authorList>
            <person name="Parks D.H."/>
            <person name="Chuvochina M."/>
            <person name="Waite D.W."/>
            <person name="Rinke C."/>
            <person name="Skarshewski A."/>
            <person name="Chaumeil P.A."/>
            <person name="Hugenholtz P."/>
        </authorList>
    </citation>
    <scope>NUCLEOTIDE SEQUENCE [LARGE SCALE GENOMIC DNA]</scope>
    <source>
        <strain evidence="6">UBA9169</strain>
    </source>
</reference>
<organism evidence="6 7">
    <name type="scientific">Roseovarius nubinhibens</name>
    <dbReference type="NCBI Taxonomy" id="314263"/>
    <lineage>
        <taxon>Bacteria</taxon>
        <taxon>Pseudomonadati</taxon>
        <taxon>Pseudomonadota</taxon>
        <taxon>Alphaproteobacteria</taxon>
        <taxon>Rhodobacterales</taxon>
        <taxon>Roseobacteraceae</taxon>
        <taxon>Roseovarius</taxon>
    </lineage>
</organism>
<comment type="cofactor">
    <cofactor evidence="1">
        <name>Mg(2+)</name>
        <dbReference type="ChEBI" id="CHEBI:18420"/>
    </cofactor>
</comment>
<comment type="caution">
    <text evidence="6">The sequence shown here is derived from an EMBL/GenBank/DDBJ whole genome shotgun (WGS) entry which is preliminary data.</text>
</comment>
<sequence length="144" mass="16266">MRSQFAALCFRMKKGKPQVLMITTRGSGRWIIPKGWPMPGRTPAEAALIEAWEEAGVQGKGYDQCLGVFSYHKLFTRTDGAPCLALVYPIKVKALAQNFPEKGQRKRKWMGLDKAATKVDEPELAQILRQFNPKLLPKPLRAKR</sequence>
<dbReference type="PROSITE" id="PS51462">
    <property type="entry name" value="NUDIX"/>
    <property type="match status" value="1"/>
</dbReference>
<dbReference type="GO" id="GO:0005737">
    <property type="term" value="C:cytoplasm"/>
    <property type="evidence" value="ECO:0007669"/>
    <property type="project" value="TreeGrafter"/>
</dbReference>
<dbReference type="InterPro" id="IPR047198">
    <property type="entry name" value="DDP-like_NUDIX"/>
</dbReference>
<dbReference type="GO" id="GO:1901909">
    <property type="term" value="P:diadenosine hexaphosphate catabolic process"/>
    <property type="evidence" value="ECO:0007669"/>
    <property type="project" value="TreeGrafter"/>
</dbReference>
<keyword evidence="2" id="KW-0479">Metal-binding</keyword>
<keyword evidence="3 6" id="KW-0378">Hydrolase</keyword>
<keyword evidence="4" id="KW-0460">Magnesium</keyword>
<evidence type="ECO:0000256" key="4">
    <source>
        <dbReference type="ARBA" id="ARBA00022842"/>
    </source>
</evidence>
<dbReference type="GO" id="GO:0071543">
    <property type="term" value="P:diphosphoinositol polyphosphate metabolic process"/>
    <property type="evidence" value="ECO:0007669"/>
    <property type="project" value="TreeGrafter"/>
</dbReference>
<dbReference type="Proteomes" id="UP000264719">
    <property type="component" value="Unassembled WGS sequence"/>
</dbReference>
<dbReference type="Pfam" id="PF00293">
    <property type="entry name" value="NUDIX"/>
    <property type="match status" value="1"/>
</dbReference>
<dbReference type="GO" id="GO:0000298">
    <property type="term" value="F:endopolyphosphatase activity"/>
    <property type="evidence" value="ECO:0007669"/>
    <property type="project" value="TreeGrafter"/>
</dbReference>
<dbReference type="GO" id="GO:1901911">
    <property type="term" value="P:adenosine 5'-(hexahydrogen pentaphosphate) catabolic process"/>
    <property type="evidence" value="ECO:0007669"/>
    <property type="project" value="TreeGrafter"/>
</dbReference>
<evidence type="ECO:0000259" key="5">
    <source>
        <dbReference type="PROSITE" id="PS51462"/>
    </source>
</evidence>
<dbReference type="AlphaFoldDB" id="A0A348W894"/>
<dbReference type="InterPro" id="IPR000086">
    <property type="entry name" value="NUDIX_hydrolase_dom"/>
</dbReference>
<evidence type="ECO:0000313" key="6">
    <source>
        <dbReference type="EMBL" id="HAR50756.1"/>
    </source>
</evidence>
<dbReference type="GO" id="GO:0008486">
    <property type="term" value="F:diphosphoinositol-polyphosphate diphosphatase activity"/>
    <property type="evidence" value="ECO:0007669"/>
    <property type="project" value="TreeGrafter"/>
</dbReference>
<dbReference type="PANTHER" id="PTHR12629">
    <property type="entry name" value="DIPHOSPHOINOSITOL POLYPHOSPHATE PHOSPHOHYDROLASE"/>
    <property type="match status" value="1"/>
</dbReference>
<dbReference type="GO" id="GO:0034431">
    <property type="term" value="F:bis(5'-adenosyl)-hexaphosphatase activity"/>
    <property type="evidence" value="ECO:0007669"/>
    <property type="project" value="TreeGrafter"/>
</dbReference>
<gene>
    <name evidence="6" type="ORF">DCS45_02615</name>
</gene>
<evidence type="ECO:0000256" key="1">
    <source>
        <dbReference type="ARBA" id="ARBA00001946"/>
    </source>
</evidence>
<dbReference type="GO" id="GO:0034432">
    <property type="term" value="F:bis(5'-adenosyl)-pentaphosphatase activity"/>
    <property type="evidence" value="ECO:0007669"/>
    <property type="project" value="TreeGrafter"/>
</dbReference>
<dbReference type="SUPFAM" id="SSF55811">
    <property type="entry name" value="Nudix"/>
    <property type="match status" value="1"/>
</dbReference>
<dbReference type="PANTHER" id="PTHR12629:SF0">
    <property type="entry name" value="DIPHOSPHOINOSITOL-POLYPHOSPHATE DIPHOSPHATASE"/>
    <property type="match status" value="1"/>
</dbReference>
<evidence type="ECO:0000313" key="7">
    <source>
        <dbReference type="Proteomes" id="UP000264719"/>
    </source>
</evidence>
<evidence type="ECO:0000256" key="2">
    <source>
        <dbReference type="ARBA" id="ARBA00022723"/>
    </source>
</evidence>
<dbReference type="CDD" id="cd04666">
    <property type="entry name" value="NUDIX_DIPP2_like_Nudt4"/>
    <property type="match status" value="1"/>
</dbReference>
<name>A0A348W894_9RHOB</name>
<dbReference type="Gene3D" id="3.90.79.10">
    <property type="entry name" value="Nucleoside Triphosphate Pyrophosphohydrolase"/>
    <property type="match status" value="1"/>
</dbReference>
<feature type="domain" description="Nudix hydrolase" evidence="5">
    <location>
        <begin position="1"/>
        <end position="132"/>
    </location>
</feature>
<accession>A0A348W894</accession>
<dbReference type="InterPro" id="IPR015797">
    <property type="entry name" value="NUDIX_hydrolase-like_dom_sf"/>
</dbReference>
<protein>
    <submittedName>
        <fullName evidence="6">NUDIX hydrolase</fullName>
    </submittedName>
</protein>
<proteinExistence type="predicted"/>
<dbReference type="EMBL" id="DMVW01000030">
    <property type="protein sequence ID" value="HAR50756.1"/>
    <property type="molecule type" value="Genomic_DNA"/>
</dbReference>
<evidence type="ECO:0000256" key="3">
    <source>
        <dbReference type="ARBA" id="ARBA00022801"/>
    </source>
</evidence>
<dbReference type="GO" id="GO:0046872">
    <property type="term" value="F:metal ion binding"/>
    <property type="evidence" value="ECO:0007669"/>
    <property type="project" value="UniProtKB-KW"/>
</dbReference>
<dbReference type="GO" id="GO:1901907">
    <property type="term" value="P:diadenosine pentaphosphate catabolic process"/>
    <property type="evidence" value="ECO:0007669"/>
    <property type="project" value="TreeGrafter"/>
</dbReference>